<dbReference type="SMART" id="SM00360">
    <property type="entry name" value="RRM"/>
    <property type="match status" value="2"/>
</dbReference>
<dbReference type="GO" id="GO:0003723">
    <property type="term" value="F:RNA binding"/>
    <property type="evidence" value="ECO:0007669"/>
    <property type="project" value="UniProtKB-UniRule"/>
</dbReference>
<reference evidence="2" key="1">
    <citation type="submission" date="2020-11" db="EMBL/GenBank/DDBJ databases">
        <authorList>
            <person name="Tran Van P."/>
        </authorList>
    </citation>
    <scope>NUCLEOTIDE SEQUENCE</scope>
</reference>
<sequence>MHAASASLGLNGVRNGFHAPAAAAGANAPFFTAAAPPHGTPLPVPPPPPIWSVSVPTPSDPPVVPPSFFFPGDESPKDRDTPSAEKLMERLQKIFYKDRFLLVRNLPKNSTEKDGRRADDSGVPERERNDPRRNTRSSTSLLRTTPELLCHLSASGESRAKWSRSPSRSAAWKLPEYSETNSLEIVSHLEEALFESVEDSVPPAPGAAACGGDVVLKDDDRCRPQRPCRKGEEVVTCVRDDDVRAHLPRDLPVERIQLQSSHRPRSPHHHFHPDKTSAKVFLSDPTKLEAFPYLSPSAAARKHENPNATMFTSALTYTCLLYSLLSVQVLVVLSVAPSPTDGLLCVAHLPPAMTEDEFHELVSRSGDVRRCFLMRAQKTGESKGYGFVEYVSRDQGFASKGYLNGLSLEGTTLVCDWLDSCVVGFQDLHSRCLKVEGLPDNFRDMTELRRVMSAVVSPPYCQIALKSGKPLDFGLVEFTSAEDAERTLLARQGFPFHGSRLRISFFIPGLRGINIYMKLLQEPRNDPDTPLMSKLPTDIVTKQLQALSRQNPTFVQNLQSIIMSQLQRAAVSQPPQVTEHAAHSPPTTTTPQLQWSNGTAANGAIGPPSEIPISVPPPHVMYNHHDVPPITTMASGFVPVTVAGSHMPTPSTLSSQMDLLTQLIMASQPPPQHGGVQQTPPIPPPPSRPPPPLPPTTSSASSVLSHPANGVTTKELQNALNALLSHAQSIKQLLAGMESAEAQQTVAPIDKAIWTSPPPPILKRKLPDPSMAHRMENGFGLGSVENTPFANLYFKRPRTNP</sequence>
<dbReference type="OrthoDB" id="639027at2759"/>
<feature type="region of interest" description="Disordered" evidence="1">
    <location>
        <begin position="667"/>
        <end position="706"/>
    </location>
</feature>
<feature type="region of interest" description="Disordered" evidence="1">
    <location>
        <begin position="572"/>
        <end position="607"/>
    </location>
</feature>
<organism evidence="2">
    <name type="scientific">Cyprideis torosa</name>
    <dbReference type="NCBI Taxonomy" id="163714"/>
    <lineage>
        <taxon>Eukaryota</taxon>
        <taxon>Metazoa</taxon>
        <taxon>Ecdysozoa</taxon>
        <taxon>Arthropoda</taxon>
        <taxon>Crustacea</taxon>
        <taxon>Oligostraca</taxon>
        <taxon>Ostracoda</taxon>
        <taxon>Podocopa</taxon>
        <taxon>Podocopida</taxon>
        <taxon>Cytherocopina</taxon>
        <taxon>Cytheroidea</taxon>
        <taxon>Cytherideidae</taxon>
        <taxon>Cyprideis</taxon>
    </lineage>
</organism>
<dbReference type="Pfam" id="PF00076">
    <property type="entry name" value="RRM_1"/>
    <property type="match status" value="1"/>
</dbReference>
<protein>
    <submittedName>
        <fullName evidence="2">Uncharacterized protein</fullName>
    </submittedName>
</protein>
<feature type="region of interest" description="Disordered" evidence="1">
    <location>
        <begin position="64"/>
        <end position="84"/>
    </location>
</feature>
<dbReference type="AlphaFoldDB" id="A0A7R8W4Z5"/>
<proteinExistence type="predicted"/>
<feature type="compositionally biased region" description="Pro residues" evidence="1">
    <location>
        <begin position="680"/>
        <end position="695"/>
    </location>
</feature>
<dbReference type="InterPro" id="IPR000504">
    <property type="entry name" value="RRM_dom"/>
</dbReference>
<name>A0A7R8W4Z5_9CRUS</name>
<feature type="compositionally biased region" description="Basic and acidic residues" evidence="1">
    <location>
        <begin position="74"/>
        <end position="84"/>
    </location>
</feature>
<evidence type="ECO:0000256" key="1">
    <source>
        <dbReference type="SAM" id="MobiDB-lite"/>
    </source>
</evidence>
<dbReference type="InterPro" id="IPR012677">
    <property type="entry name" value="Nucleotide-bd_a/b_plait_sf"/>
</dbReference>
<feature type="region of interest" description="Disordered" evidence="1">
    <location>
        <begin position="107"/>
        <end position="142"/>
    </location>
</feature>
<dbReference type="PANTHER" id="PTHR23189">
    <property type="entry name" value="RNA RECOGNITION MOTIF-CONTAINING"/>
    <property type="match status" value="1"/>
</dbReference>
<feature type="compositionally biased region" description="Low complexity" evidence="1">
    <location>
        <begin position="696"/>
        <end position="706"/>
    </location>
</feature>
<dbReference type="EMBL" id="OB660165">
    <property type="protein sequence ID" value="CAD7223193.1"/>
    <property type="molecule type" value="Genomic_DNA"/>
</dbReference>
<dbReference type="PROSITE" id="PS50102">
    <property type="entry name" value="RRM"/>
    <property type="match status" value="1"/>
</dbReference>
<dbReference type="InterPro" id="IPR035979">
    <property type="entry name" value="RBD_domain_sf"/>
</dbReference>
<gene>
    <name evidence="2" type="ORF">CTOB1V02_LOCUS1183</name>
</gene>
<feature type="compositionally biased region" description="Basic and acidic residues" evidence="1">
    <location>
        <begin position="110"/>
        <end position="133"/>
    </location>
</feature>
<dbReference type="Gene3D" id="3.30.70.330">
    <property type="match status" value="2"/>
</dbReference>
<evidence type="ECO:0000313" key="2">
    <source>
        <dbReference type="EMBL" id="CAD7223193.1"/>
    </source>
</evidence>
<dbReference type="SUPFAM" id="SSF54928">
    <property type="entry name" value="RNA-binding domain, RBD"/>
    <property type="match status" value="1"/>
</dbReference>
<accession>A0A7R8W4Z5</accession>